<keyword evidence="2" id="KW-0808">Transferase</keyword>
<evidence type="ECO:0000259" key="1">
    <source>
        <dbReference type="Pfam" id="PF08241"/>
    </source>
</evidence>
<dbReference type="RefSeq" id="WP_284914647.1">
    <property type="nucleotide sequence ID" value="NZ_CP126980.1"/>
</dbReference>
<protein>
    <submittedName>
        <fullName evidence="2">Class I SAM-dependent methyltransferase</fullName>
        <ecNumber evidence="2">2.1.1.-</ecNumber>
    </submittedName>
</protein>
<dbReference type="GO" id="GO:0008168">
    <property type="term" value="F:methyltransferase activity"/>
    <property type="evidence" value="ECO:0007669"/>
    <property type="project" value="UniProtKB-KW"/>
</dbReference>
<keyword evidence="3" id="KW-1185">Reference proteome</keyword>
<dbReference type="InterPro" id="IPR013216">
    <property type="entry name" value="Methyltransf_11"/>
</dbReference>
<keyword evidence="2" id="KW-0489">Methyltransferase</keyword>
<proteinExistence type="predicted"/>
<dbReference type="Proteomes" id="UP001240150">
    <property type="component" value="Chromosome"/>
</dbReference>
<dbReference type="EMBL" id="CP126980">
    <property type="protein sequence ID" value="WIM93440.1"/>
    <property type="molecule type" value="Genomic_DNA"/>
</dbReference>
<dbReference type="Gene3D" id="3.40.630.30">
    <property type="match status" value="1"/>
</dbReference>
<evidence type="ECO:0000313" key="3">
    <source>
        <dbReference type="Proteomes" id="UP001240150"/>
    </source>
</evidence>
<feature type="domain" description="Methyltransferase type 11" evidence="1">
    <location>
        <begin position="256"/>
        <end position="351"/>
    </location>
</feature>
<dbReference type="InterPro" id="IPR016181">
    <property type="entry name" value="Acyl_CoA_acyltransferase"/>
</dbReference>
<organism evidence="2 3">
    <name type="scientific">Actinoplanes oblitus</name>
    <dbReference type="NCBI Taxonomy" id="3040509"/>
    <lineage>
        <taxon>Bacteria</taxon>
        <taxon>Bacillati</taxon>
        <taxon>Actinomycetota</taxon>
        <taxon>Actinomycetes</taxon>
        <taxon>Micromonosporales</taxon>
        <taxon>Micromonosporaceae</taxon>
        <taxon>Actinoplanes</taxon>
    </lineage>
</organism>
<dbReference type="Gene3D" id="3.40.50.150">
    <property type="entry name" value="Vaccinia Virus protein VP39"/>
    <property type="match status" value="1"/>
</dbReference>
<dbReference type="SUPFAM" id="SSF53335">
    <property type="entry name" value="S-adenosyl-L-methionine-dependent methyltransferases"/>
    <property type="match status" value="1"/>
</dbReference>
<dbReference type="PANTHER" id="PTHR42912">
    <property type="entry name" value="METHYLTRANSFERASE"/>
    <property type="match status" value="1"/>
</dbReference>
<name>A0ABY8W950_9ACTN</name>
<accession>A0ABY8W950</accession>
<dbReference type="InterPro" id="IPR050508">
    <property type="entry name" value="Methyltransf_Superfamily"/>
</dbReference>
<dbReference type="SUPFAM" id="SSF55729">
    <property type="entry name" value="Acyl-CoA N-acyltransferases (Nat)"/>
    <property type="match status" value="1"/>
</dbReference>
<reference evidence="2 3" key="1">
    <citation type="submission" date="2023-06" db="EMBL/GenBank/DDBJ databases">
        <authorList>
            <person name="Yushchuk O."/>
            <person name="Binda E."/>
            <person name="Ruckert-Reed C."/>
            <person name="Fedorenko V."/>
            <person name="Kalinowski J."/>
            <person name="Marinelli F."/>
        </authorList>
    </citation>
    <scope>NUCLEOTIDE SEQUENCE [LARGE SCALE GENOMIC DNA]</scope>
    <source>
        <strain evidence="2 3">NRRL 3884</strain>
    </source>
</reference>
<dbReference type="EC" id="2.1.1.-" evidence="2"/>
<evidence type="ECO:0000313" key="2">
    <source>
        <dbReference type="EMBL" id="WIM93440.1"/>
    </source>
</evidence>
<dbReference type="GO" id="GO:0032259">
    <property type="term" value="P:methylation"/>
    <property type="evidence" value="ECO:0007669"/>
    <property type="project" value="UniProtKB-KW"/>
</dbReference>
<sequence>MDVELRVTWLSWAEYGEDIQEIRRRVFVTEQGFGPDMVHDPRDRDGLHLGVLSGGRLIAVVSAYLYPDDAPELSAMGLARVGGVTVQGAKRVELPGFRGRGITAWLVSAMSRQFHEVLRPARIILLLRGRHRVLERVYRGFSFRRHGEVELLGERMLVMKVEGAEDLRAFHLEHRRIDKGAAEQGLTAPSLVRFLADHGRLDLVATEALVAENIYTQPLSLAEEIPRLAEQGRLVLAEQLPRIAAAPFPAAPASLLDVGSGAGGYLASLRGLPRFAGYAVRGIEPSAELLCQARASHPALDLGQAGAYATGEESSSHDVITVNFVFIHLRNPDAALLEMYRVLRPGGILYVVDVNDETFRGPVEVLRLIRTHDSCYEGDRTIMSDLPGRAEQLGFEQLCRFATTVRNTGGPEPEFHPDEIRIGWQQGWGLLSFLGARKEIADEFVDVRNRFFRPDCELSVEIQTQVYRKPA</sequence>
<gene>
    <name evidence="2" type="ORF">ACTOB_005417</name>
</gene>
<dbReference type="Pfam" id="PF08241">
    <property type="entry name" value="Methyltransf_11"/>
    <property type="match status" value="1"/>
</dbReference>
<dbReference type="InterPro" id="IPR029063">
    <property type="entry name" value="SAM-dependent_MTases_sf"/>
</dbReference>
<dbReference type="CDD" id="cd02440">
    <property type="entry name" value="AdoMet_MTases"/>
    <property type="match status" value="1"/>
</dbReference>